<dbReference type="Gene3D" id="2.60.40.10">
    <property type="entry name" value="Immunoglobulins"/>
    <property type="match status" value="1"/>
</dbReference>
<keyword evidence="5" id="KW-0408">Iron</keyword>
<name>A0A7W8E018_9BRAD</name>
<dbReference type="Pfam" id="PF13746">
    <property type="entry name" value="Fer4_18"/>
    <property type="match status" value="1"/>
</dbReference>
<dbReference type="InterPro" id="IPR017900">
    <property type="entry name" value="4Fe4S_Fe_S_CS"/>
</dbReference>
<dbReference type="GO" id="GO:0046872">
    <property type="term" value="F:metal ion binding"/>
    <property type="evidence" value="ECO:0007669"/>
    <property type="project" value="UniProtKB-KW"/>
</dbReference>
<dbReference type="Proteomes" id="UP000542353">
    <property type="component" value="Unassembled WGS sequence"/>
</dbReference>
<dbReference type="InterPro" id="IPR032879">
    <property type="entry name" value="FixG_C"/>
</dbReference>
<dbReference type="InterPro" id="IPR017896">
    <property type="entry name" value="4Fe4S_Fe-S-bd"/>
</dbReference>
<evidence type="ECO:0000256" key="3">
    <source>
        <dbReference type="ARBA" id="ARBA00022723"/>
    </source>
</evidence>
<keyword evidence="7" id="KW-0812">Transmembrane</keyword>
<dbReference type="RefSeq" id="WP_184257235.1">
    <property type="nucleotide sequence ID" value="NZ_JACHIH010000011.1"/>
</dbReference>
<gene>
    <name evidence="9" type="ORF">HNR60_002176</name>
</gene>
<evidence type="ECO:0000256" key="7">
    <source>
        <dbReference type="SAM" id="Phobius"/>
    </source>
</evidence>
<dbReference type="Pfam" id="PF11614">
    <property type="entry name" value="FixG_C"/>
    <property type="match status" value="1"/>
</dbReference>
<evidence type="ECO:0000256" key="1">
    <source>
        <dbReference type="ARBA" id="ARBA00022448"/>
    </source>
</evidence>
<organism evidence="9 10">
    <name type="scientific">Rhodopseudomonas rhenobacensis</name>
    <dbReference type="NCBI Taxonomy" id="87461"/>
    <lineage>
        <taxon>Bacteria</taxon>
        <taxon>Pseudomonadati</taxon>
        <taxon>Pseudomonadota</taxon>
        <taxon>Alphaproteobacteria</taxon>
        <taxon>Hyphomicrobiales</taxon>
        <taxon>Nitrobacteraceae</taxon>
        <taxon>Rhodopseudomonas</taxon>
    </lineage>
</organism>
<protein>
    <submittedName>
        <fullName evidence="9">Cytochrome c oxidase accessory protein FixG</fullName>
    </submittedName>
</protein>
<accession>A0A7W8E018</accession>
<keyword evidence="7" id="KW-0472">Membrane</keyword>
<feature type="transmembrane region" description="Helical" evidence="7">
    <location>
        <begin position="155"/>
        <end position="173"/>
    </location>
</feature>
<dbReference type="GO" id="GO:0005886">
    <property type="term" value="C:plasma membrane"/>
    <property type="evidence" value="ECO:0007669"/>
    <property type="project" value="TreeGrafter"/>
</dbReference>
<keyword evidence="10" id="KW-1185">Reference proteome</keyword>
<keyword evidence="6" id="KW-0411">Iron-sulfur</keyword>
<feature type="transmembrane region" description="Helical" evidence="7">
    <location>
        <begin position="185"/>
        <end position="206"/>
    </location>
</feature>
<proteinExistence type="predicted"/>
<evidence type="ECO:0000256" key="6">
    <source>
        <dbReference type="ARBA" id="ARBA00023014"/>
    </source>
</evidence>
<comment type="caution">
    <text evidence="9">The sequence shown here is derived from an EMBL/GenBank/DDBJ whole genome shotgun (WGS) entry which is preliminary data.</text>
</comment>
<dbReference type="Pfam" id="PF12801">
    <property type="entry name" value="Fer4_5"/>
    <property type="match status" value="1"/>
</dbReference>
<evidence type="ECO:0000256" key="5">
    <source>
        <dbReference type="ARBA" id="ARBA00023004"/>
    </source>
</evidence>
<feature type="domain" description="4Fe-4S ferredoxin-type" evidence="8">
    <location>
        <begin position="254"/>
        <end position="284"/>
    </location>
</feature>
<dbReference type="NCBIfam" id="TIGR02745">
    <property type="entry name" value="ccoG_rdxA_fixG"/>
    <property type="match status" value="1"/>
</dbReference>
<keyword evidence="2" id="KW-0004">4Fe-4S</keyword>
<evidence type="ECO:0000256" key="2">
    <source>
        <dbReference type="ARBA" id="ARBA00022485"/>
    </source>
</evidence>
<dbReference type="InterPro" id="IPR013783">
    <property type="entry name" value="Ig-like_fold"/>
</dbReference>
<feature type="transmembrane region" description="Helical" evidence="7">
    <location>
        <begin position="31"/>
        <end position="49"/>
    </location>
</feature>
<dbReference type="PANTHER" id="PTHR30176:SF3">
    <property type="entry name" value="FERREDOXIN-TYPE PROTEIN NAPH"/>
    <property type="match status" value="1"/>
</dbReference>
<keyword evidence="4" id="KW-0249">Electron transport</keyword>
<dbReference type="SUPFAM" id="SSF54862">
    <property type="entry name" value="4Fe-4S ferredoxins"/>
    <property type="match status" value="1"/>
</dbReference>
<evidence type="ECO:0000313" key="10">
    <source>
        <dbReference type="Proteomes" id="UP000542353"/>
    </source>
</evidence>
<dbReference type="InterPro" id="IPR014116">
    <property type="entry name" value="Cyt_c_oxidase_cbb3_FixG"/>
</dbReference>
<dbReference type="PROSITE" id="PS51379">
    <property type="entry name" value="4FE4S_FER_2"/>
    <property type="match status" value="1"/>
</dbReference>
<keyword evidence="7" id="KW-1133">Transmembrane helix</keyword>
<feature type="transmembrane region" description="Helical" evidence="7">
    <location>
        <begin position="339"/>
        <end position="357"/>
    </location>
</feature>
<dbReference type="InterPro" id="IPR051684">
    <property type="entry name" value="Electron_Trans/Redox"/>
</dbReference>
<dbReference type="PROSITE" id="PS00198">
    <property type="entry name" value="4FE4S_FER_1"/>
    <property type="match status" value="1"/>
</dbReference>
<dbReference type="GO" id="GO:0051539">
    <property type="term" value="F:4 iron, 4 sulfur cluster binding"/>
    <property type="evidence" value="ECO:0007669"/>
    <property type="project" value="UniProtKB-KW"/>
</dbReference>
<evidence type="ECO:0000313" key="9">
    <source>
        <dbReference type="EMBL" id="MBB5047421.1"/>
    </source>
</evidence>
<reference evidence="9 10" key="1">
    <citation type="submission" date="2020-08" db="EMBL/GenBank/DDBJ databases">
        <title>Genomic Encyclopedia of Type Strains, Phase IV (KMG-IV): sequencing the most valuable type-strain genomes for metagenomic binning, comparative biology and taxonomic classification.</title>
        <authorList>
            <person name="Goeker M."/>
        </authorList>
    </citation>
    <scope>NUCLEOTIDE SEQUENCE [LARGE SCALE GENOMIC DNA]</scope>
    <source>
        <strain evidence="9 10">DSM 12706</strain>
    </source>
</reference>
<evidence type="ECO:0000259" key="8">
    <source>
        <dbReference type="PROSITE" id="PS51379"/>
    </source>
</evidence>
<keyword evidence="3" id="KW-0479">Metal-binding</keyword>
<dbReference type="PANTHER" id="PTHR30176">
    <property type="entry name" value="FERREDOXIN-TYPE PROTEIN NAPH"/>
    <property type="match status" value="1"/>
</dbReference>
<feature type="transmembrane region" description="Helical" evidence="7">
    <location>
        <begin position="81"/>
        <end position="102"/>
    </location>
</feature>
<keyword evidence="1" id="KW-0813">Transport</keyword>
<sequence length="479" mass="53570">MTETNIEGPLYVARTKIYPQAVHGRFRRIKWGLLAITLSIYYLLPFVRWDRGPGLPNQAVLIDLPHRRFYWFFIELWPQEVYYFTGLLIIAAMTLFLMNAVAGRIWCGYLCWQTVWTDLFYAIERWIEGDRRERMLKDKHGLTFGYLRQLAVKHALWLLIALGTGGVFVLYFADAPTLVREVVTLQAPSIAYVWIGILTLTTYALAGFMREQVCIYMCPWPRIQAALTDEWALNVTYRRDLGEPRMSVKKAELAREQQQPAGGCIDCQQCTHVCPTGVDIRDGSQLGCIQCGLCIDACDTVMRQVGRPQGLIAYDTDINGQRRSAGKPAIYRPIRPRTVFYAAVIALVGAIMVYALATRSSLGVSVLHDRNPLFVPLSDGGVRNDFTLRILNKNAEPRSFRIDLVGLPGATLQAAGFAHQASDAVIAEVGLDQTRELRVSVTLPPALLPRSAVNVTFRATDAVTGQTATVNDHFIPGGS</sequence>
<evidence type="ECO:0000256" key="4">
    <source>
        <dbReference type="ARBA" id="ARBA00022982"/>
    </source>
</evidence>
<dbReference type="EMBL" id="JACHIH010000011">
    <property type="protein sequence ID" value="MBB5047421.1"/>
    <property type="molecule type" value="Genomic_DNA"/>
</dbReference>
<dbReference type="AlphaFoldDB" id="A0A7W8E018"/>